<proteinExistence type="inferred from homology"/>
<evidence type="ECO:0000313" key="5">
    <source>
        <dbReference type="Proteomes" id="UP001415857"/>
    </source>
</evidence>
<comment type="catalytic activity">
    <reaction evidence="2">
        <text>Thiol-dependent hydrolysis of ester, thioester, amide, peptide and isopeptide bonds formed by the C-terminal Gly of ubiquitin (a 76-residue protein attached to proteins as an intracellular targeting signal).</text>
        <dbReference type="EC" id="3.4.19.12"/>
    </reaction>
</comment>
<keyword evidence="5" id="KW-1185">Reference proteome</keyword>
<keyword evidence="2" id="KW-0788">Thiol protease</keyword>
<organism evidence="4 5">
    <name type="scientific">Liquidambar formosana</name>
    <name type="common">Formosan gum</name>
    <dbReference type="NCBI Taxonomy" id="63359"/>
    <lineage>
        <taxon>Eukaryota</taxon>
        <taxon>Viridiplantae</taxon>
        <taxon>Streptophyta</taxon>
        <taxon>Embryophyta</taxon>
        <taxon>Tracheophyta</taxon>
        <taxon>Spermatophyta</taxon>
        <taxon>Magnoliopsida</taxon>
        <taxon>eudicotyledons</taxon>
        <taxon>Gunneridae</taxon>
        <taxon>Pentapetalae</taxon>
        <taxon>Saxifragales</taxon>
        <taxon>Altingiaceae</taxon>
        <taxon>Liquidambar</taxon>
    </lineage>
</organism>
<name>A0AAP0X1X3_LIQFO</name>
<keyword evidence="2" id="KW-0833">Ubl conjugation pathway</keyword>
<gene>
    <name evidence="4" type="ORF">L1049_007878</name>
</gene>
<dbReference type="PROSITE" id="PS00972">
    <property type="entry name" value="USP_1"/>
    <property type="match status" value="1"/>
</dbReference>
<dbReference type="GO" id="GO:0004843">
    <property type="term" value="F:cysteine-type deubiquitinase activity"/>
    <property type="evidence" value="ECO:0007669"/>
    <property type="project" value="UniProtKB-UniRule"/>
</dbReference>
<feature type="domain" description="USP" evidence="3">
    <location>
        <begin position="351"/>
        <end position="927"/>
    </location>
</feature>
<evidence type="ECO:0000256" key="1">
    <source>
        <dbReference type="ARBA" id="ARBA00009085"/>
    </source>
</evidence>
<evidence type="ECO:0000256" key="2">
    <source>
        <dbReference type="RuleBase" id="RU366025"/>
    </source>
</evidence>
<dbReference type="InterPro" id="IPR057372">
    <property type="entry name" value="Ubiquitin_UBP8/5"/>
</dbReference>
<dbReference type="Gene3D" id="3.90.70.10">
    <property type="entry name" value="Cysteine proteinases"/>
    <property type="match status" value="2"/>
</dbReference>
<dbReference type="Pfam" id="PF25242">
    <property type="entry name" value="Ubiquitin_UBP8"/>
    <property type="match status" value="1"/>
</dbReference>
<accession>A0AAP0X1X3</accession>
<evidence type="ECO:0000313" key="4">
    <source>
        <dbReference type="EMBL" id="KAK9289719.1"/>
    </source>
</evidence>
<dbReference type="SUPFAM" id="SSF54001">
    <property type="entry name" value="Cysteine proteinases"/>
    <property type="match status" value="1"/>
</dbReference>
<dbReference type="PANTHER" id="PTHR21646">
    <property type="entry name" value="UBIQUITIN CARBOXYL-TERMINAL HYDROLASE"/>
    <property type="match status" value="1"/>
</dbReference>
<comment type="similarity">
    <text evidence="1 2">Belongs to the peptidase C19 family.</text>
</comment>
<dbReference type="InterPro" id="IPR038765">
    <property type="entry name" value="Papain-like_cys_pep_sf"/>
</dbReference>
<keyword evidence="2" id="KW-0378">Hydrolase</keyword>
<dbReference type="InterPro" id="IPR001394">
    <property type="entry name" value="Peptidase_C19_UCH"/>
</dbReference>
<dbReference type="GO" id="GO:0006508">
    <property type="term" value="P:proteolysis"/>
    <property type="evidence" value="ECO:0007669"/>
    <property type="project" value="UniProtKB-KW"/>
</dbReference>
<dbReference type="EC" id="3.4.19.12" evidence="2"/>
<evidence type="ECO:0000259" key="3">
    <source>
        <dbReference type="PROSITE" id="PS50235"/>
    </source>
</evidence>
<protein>
    <recommendedName>
        <fullName evidence="2">Ubiquitin carboxyl-terminal hydrolase</fullName>
        <ecNumber evidence="2">3.4.19.12</ecNumber>
    </recommendedName>
</protein>
<dbReference type="AlphaFoldDB" id="A0AAP0X1X3"/>
<dbReference type="InterPro" id="IPR028889">
    <property type="entry name" value="USP"/>
</dbReference>
<reference evidence="4 5" key="1">
    <citation type="journal article" date="2024" name="Plant J.">
        <title>Genome sequences and population genomics reveal climatic adaptation and genomic divergence between two closely related sweetgum species.</title>
        <authorList>
            <person name="Xu W.Q."/>
            <person name="Ren C.Q."/>
            <person name="Zhang X.Y."/>
            <person name="Comes H.P."/>
            <person name="Liu X.H."/>
            <person name="Li Y.G."/>
            <person name="Kettle C.J."/>
            <person name="Jalonen R."/>
            <person name="Gaisberger H."/>
            <person name="Ma Y.Z."/>
            <person name="Qiu Y.X."/>
        </authorList>
    </citation>
    <scope>NUCLEOTIDE SEQUENCE [LARGE SCALE GENOMIC DNA]</scope>
    <source>
        <strain evidence="4">Hangzhou</strain>
    </source>
</reference>
<comment type="function">
    <text evidence="2">Recognizes and hydrolyzes the peptide bond at the C-terminal Gly of ubiquitin. Involved in the processing of poly-ubiquitin precursors as well as that of ubiquitinated proteins.</text>
</comment>
<comment type="caution">
    <text evidence="4">The sequence shown here is derived from an EMBL/GenBank/DDBJ whole genome shotgun (WGS) entry which is preliminary data.</text>
</comment>
<dbReference type="InterPro" id="IPR050185">
    <property type="entry name" value="Ub_carboxyl-term_hydrolase"/>
</dbReference>
<keyword evidence="2" id="KW-0645">Protease</keyword>
<sequence length="927" mass="105741">MTARSPNHSSSSSTPLSEKLCFSLYKSITFLSRVLPLNSITLALNFWKSLPRVLLSKTLNLFCMDDFFADDDDFFAVDRRPPPPGGVSEDDADKIYFVPYRWWKEAWESLYGDADGMRGVLYTASSGAHSGPVKVVDNNSDSEILLNLRREEGNGKSDPEEEGFSGCEYALVSESVWLRALKWHNDSNEAVKDVGSLLAAEDCMEDVFPLQIRLSVLWETNSLVVKIRQKDNAFELYKRACNIFNIETDLLCIWDFLGQTTVFFLNDRIDHPGQPEEILLELQVYELSDSMKGREGMKDEMAVEQAKMEDSLCSSSVKTNGSTDYVNSYFMLTNSPRFCSSYRGAGFLGLRGLQNLGNTCFMNSAIQCVVHTPKLVDYFLGDYGKEINYENPLGMKGELALAFGDLLRKLWAPGAMPVAPRVFKLKLASFAPQFSGFNQHDSQEFLAFLLDGLHEDLNRVKYKPYIEARDADGCPDEAIAEEYWQNHRARNDSIIVDLCQGQYRSRLICPVCKKVSVTFDPFMYLSLPVPSATMRTMTVTVVSTDGTTLPSPVTVSVPKCGRWKDLIQALSIACSLRSDETLLVAEIYNNRILRYLEEPSDALALIRDDDRLVAYRLPKDSESSLLVVFTHYQTDRDEFYWDGRLHWKRFGVPLVARMSNISDGSDIRKQFLKLLNPCLMPVEDALNDYDDAGNTANEDSKMEDNISLTISDVDANSDSDSRDDPHLGTDFRFQLTDGEQPTEASEIKMNDSLLVSELHRRFYVHVFWSDKMVDQYDTCLLSLLPEVFKPGLFEKRPQESISLYKCLELFLKEEPLGPEDMWYCPSCKKNQQASKKLDLWRLPEILVIHLKRFSYSRYFKSKLETFVDFPIDDLDLSSHIGPKANQLSNRYMLYAVSNHYGVLGAGHYTAFVHCEWFSLFFFLYFHF</sequence>
<dbReference type="GO" id="GO:0016579">
    <property type="term" value="P:protein deubiquitination"/>
    <property type="evidence" value="ECO:0007669"/>
    <property type="project" value="InterPro"/>
</dbReference>
<dbReference type="Pfam" id="PF00443">
    <property type="entry name" value="UCH"/>
    <property type="match status" value="1"/>
</dbReference>
<dbReference type="PANTHER" id="PTHR21646:SF75">
    <property type="entry name" value="UBIQUITIN CARBOXYL-TERMINAL HYDROLASE"/>
    <property type="match status" value="1"/>
</dbReference>
<dbReference type="InterPro" id="IPR018200">
    <property type="entry name" value="USP_CS"/>
</dbReference>
<dbReference type="PROSITE" id="PS50235">
    <property type="entry name" value="USP_3"/>
    <property type="match status" value="1"/>
</dbReference>
<dbReference type="Proteomes" id="UP001415857">
    <property type="component" value="Unassembled WGS sequence"/>
</dbReference>
<dbReference type="EMBL" id="JBBPBK010000002">
    <property type="protein sequence ID" value="KAK9289719.1"/>
    <property type="molecule type" value="Genomic_DNA"/>
</dbReference>
<dbReference type="PROSITE" id="PS00973">
    <property type="entry name" value="USP_2"/>
    <property type="match status" value="1"/>
</dbReference>